<comment type="caution">
    <text evidence="2">The sequence shown here is derived from an EMBL/GenBank/DDBJ whole genome shotgun (WGS) entry which is preliminary data.</text>
</comment>
<keyword evidence="3" id="KW-1185">Reference proteome</keyword>
<evidence type="ECO:0000313" key="2">
    <source>
        <dbReference type="EMBL" id="MDN4160102.1"/>
    </source>
</evidence>
<reference evidence="2" key="1">
    <citation type="submission" date="2023-06" db="EMBL/GenBank/DDBJ databases">
        <title>Draft genome sequence of Nocardioides sp. SOB72.</title>
        <authorList>
            <person name="Zhang G."/>
        </authorList>
    </citation>
    <scope>NUCLEOTIDE SEQUENCE</scope>
    <source>
        <strain evidence="2">SOB72</strain>
    </source>
</reference>
<accession>A0ABT8EPM1</accession>
<evidence type="ECO:0008006" key="4">
    <source>
        <dbReference type="Google" id="ProtNLM"/>
    </source>
</evidence>
<organism evidence="2 3">
    <name type="scientific">Nocardioides abyssi</name>
    <dbReference type="NCBI Taxonomy" id="3058370"/>
    <lineage>
        <taxon>Bacteria</taxon>
        <taxon>Bacillati</taxon>
        <taxon>Actinomycetota</taxon>
        <taxon>Actinomycetes</taxon>
        <taxon>Propionibacteriales</taxon>
        <taxon>Nocardioidaceae</taxon>
        <taxon>Nocardioides</taxon>
    </lineage>
</organism>
<gene>
    <name evidence="2" type="ORF">QWY29_01950</name>
</gene>
<protein>
    <recommendedName>
        <fullName evidence="4">YtxH domain-containing protein</fullName>
    </recommendedName>
</protein>
<proteinExistence type="predicted"/>
<dbReference type="RefSeq" id="WP_300958971.1">
    <property type="nucleotide sequence ID" value="NZ_JAUHJR010000001.1"/>
</dbReference>
<sequence>MKKLILLAGIGIGYVLGSKAGRERYEQIRTGAKKVAENPTVQSAAAKATEQAAAAAETAKDKATEAASAVADKARREASIQPAP</sequence>
<dbReference type="EMBL" id="JAUHJR010000001">
    <property type="protein sequence ID" value="MDN4160102.1"/>
    <property type="molecule type" value="Genomic_DNA"/>
</dbReference>
<evidence type="ECO:0000256" key="1">
    <source>
        <dbReference type="SAM" id="MobiDB-lite"/>
    </source>
</evidence>
<name>A0ABT8EPM1_9ACTN</name>
<dbReference type="Proteomes" id="UP001168537">
    <property type="component" value="Unassembled WGS sequence"/>
</dbReference>
<evidence type="ECO:0000313" key="3">
    <source>
        <dbReference type="Proteomes" id="UP001168537"/>
    </source>
</evidence>
<feature type="region of interest" description="Disordered" evidence="1">
    <location>
        <begin position="56"/>
        <end position="84"/>
    </location>
</feature>